<sequence length="232" mass="26503">MSGASILFICIPDLSIFIFGTLRSSEASSSVDVYSDEVIRLIHLNQPELSDLMSSHPHLTYFLRVLVENERLNPKSLESTGNVSVDRRAGGLPKTQEELIVADEGGRSSPCDDPGNMNYMLKMRFLPGRLDMGLRIMQNLIDFVRITLKNEVLPAKNIEKLVLEAAHECRLPNELTYIGNQEYWQLTLRQLRRIELEAARSILREIVNRNNYTIVLEELKKRLADLHGIENR</sequence>
<keyword evidence="2" id="KW-1185">Reference proteome</keyword>
<dbReference type="EMBL" id="CAAALY010254780">
    <property type="protein sequence ID" value="VEL37374.1"/>
    <property type="molecule type" value="Genomic_DNA"/>
</dbReference>
<proteinExistence type="predicted"/>
<protein>
    <submittedName>
        <fullName evidence="1">Uncharacterized protein</fullName>
    </submittedName>
</protein>
<organism evidence="1 2">
    <name type="scientific">Protopolystoma xenopodis</name>
    <dbReference type="NCBI Taxonomy" id="117903"/>
    <lineage>
        <taxon>Eukaryota</taxon>
        <taxon>Metazoa</taxon>
        <taxon>Spiralia</taxon>
        <taxon>Lophotrochozoa</taxon>
        <taxon>Platyhelminthes</taxon>
        <taxon>Monogenea</taxon>
        <taxon>Polyopisthocotylea</taxon>
        <taxon>Polystomatidea</taxon>
        <taxon>Polystomatidae</taxon>
        <taxon>Protopolystoma</taxon>
    </lineage>
</organism>
<comment type="caution">
    <text evidence="1">The sequence shown here is derived from an EMBL/GenBank/DDBJ whole genome shotgun (WGS) entry which is preliminary data.</text>
</comment>
<evidence type="ECO:0000313" key="2">
    <source>
        <dbReference type="Proteomes" id="UP000784294"/>
    </source>
</evidence>
<gene>
    <name evidence="1" type="ORF">PXEA_LOCUS30814</name>
</gene>
<name>A0A3S5CPD7_9PLAT</name>
<accession>A0A3S5CPD7</accession>
<evidence type="ECO:0000313" key="1">
    <source>
        <dbReference type="EMBL" id="VEL37374.1"/>
    </source>
</evidence>
<dbReference type="Proteomes" id="UP000784294">
    <property type="component" value="Unassembled WGS sequence"/>
</dbReference>
<dbReference type="AlphaFoldDB" id="A0A3S5CPD7"/>
<reference evidence="1" key="1">
    <citation type="submission" date="2018-11" db="EMBL/GenBank/DDBJ databases">
        <authorList>
            <consortium name="Pathogen Informatics"/>
        </authorList>
    </citation>
    <scope>NUCLEOTIDE SEQUENCE</scope>
</reference>